<dbReference type="RefSeq" id="XP_041551837.1">
    <property type="nucleotide sequence ID" value="XM_041698676.1"/>
</dbReference>
<evidence type="ECO:0000256" key="4">
    <source>
        <dbReference type="ARBA" id="ARBA00023239"/>
    </source>
</evidence>
<reference evidence="6" key="1">
    <citation type="submission" date="2021-01" db="EMBL/GenBank/DDBJ databases">
        <authorList>
            <consortium name="Aspergillus puulaauensis MK2 genome sequencing consortium"/>
            <person name="Kazuki M."/>
            <person name="Futagami T."/>
        </authorList>
    </citation>
    <scope>NUCLEOTIDE SEQUENCE</scope>
    <source>
        <strain evidence="6">MK2</strain>
    </source>
</reference>
<dbReference type="Proteomes" id="UP000654913">
    <property type="component" value="Chromosome 2"/>
</dbReference>
<dbReference type="AlphaFoldDB" id="A0A7R8AJM6"/>
<dbReference type="GO" id="GO:0016846">
    <property type="term" value="F:carbon-sulfur lyase activity"/>
    <property type="evidence" value="ECO:0007669"/>
    <property type="project" value="InterPro"/>
</dbReference>
<dbReference type="Pfam" id="PF04828">
    <property type="entry name" value="GFA"/>
    <property type="match status" value="1"/>
</dbReference>
<dbReference type="PANTHER" id="PTHR33337">
    <property type="entry name" value="GFA DOMAIN-CONTAINING PROTEIN"/>
    <property type="match status" value="1"/>
</dbReference>
<dbReference type="GeneID" id="64969648"/>
<reference evidence="6" key="2">
    <citation type="submission" date="2021-02" db="EMBL/GenBank/DDBJ databases">
        <title>Aspergillus puulaauensis MK2 genome sequence.</title>
        <authorList>
            <person name="Futagami T."/>
            <person name="Mori K."/>
            <person name="Kadooka C."/>
            <person name="Tanaka T."/>
        </authorList>
    </citation>
    <scope>NUCLEOTIDE SEQUENCE</scope>
    <source>
        <strain evidence="6">MK2</strain>
    </source>
</reference>
<evidence type="ECO:0000256" key="1">
    <source>
        <dbReference type="ARBA" id="ARBA00005495"/>
    </source>
</evidence>
<feature type="domain" description="CENP-V/GFA" evidence="5">
    <location>
        <begin position="7"/>
        <end position="122"/>
    </location>
</feature>
<evidence type="ECO:0000256" key="2">
    <source>
        <dbReference type="ARBA" id="ARBA00022723"/>
    </source>
</evidence>
<evidence type="ECO:0000313" key="6">
    <source>
        <dbReference type="EMBL" id="BCS19643.1"/>
    </source>
</evidence>
<name>A0A7R8AJM6_9EURO</name>
<gene>
    <name evidence="6" type="ORF">APUU_20075S</name>
</gene>
<sequence>MSSESVVYGACNCGAVTITIPQSSLPKSSLACHCRNCKSSSGSLFSLNLVVPTKDVTITGKPNNYKEKECASGHHMSRYFCHTCGSAIMSIVSEDPSVAYVKTGVLAKSGMDLPPPKVQAWWRRAEAFEKPFLECDTVE</sequence>
<keyword evidence="4" id="KW-0456">Lyase</keyword>
<dbReference type="KEGG" id="apuu:APUU_20075S"/>
<evidence type="ECO:0000256" key="3">
    <source>
        <dbReference type="ARBA" id="ARBA00022833"/>
    </source>
</evidence>
<evidence type="ECO:0000313" key="7">
    <source>
        <dbReference type="Proteomes" id="UP000654913"/>
    </source>
</evidence>
<keyword evidence="2" id="KW-0479">Metal-binding</keyword>
<organism evidence="6 7">
    <name type="scientific">Aspergillus puulaauensis</name>
    <dbReference type="NCBI Taxonomy" id="1220207"/>
    <lineage>
        <taxon>Eukaryota</taxon>
        <taxon>Fungi</taxon>
        <taxon>Dikarya</taxon>
        <taxon>Ascomycota</taxon>
        <taxon>Pezizomycotina</taxon>
        <taxon>Eurotiomycetes</taxon>
        <taxon>Eurotiomycetidae</taxon>
        <taxon>Eurotiales</taxon>
        <taxon>Aspergillaceae</taxon>
        <taxon>Aspergillus</taxon>
    </lineage>
</organism>
<dbReference type="SUPFAM" id="SSF51316">
    <property type="entry name" value="Mss4-like"/>
    <property type="match status" value="1"/>
</dbReference>
<comment type="similarity">
    <text evidence="1">Belongs to the Gfa family.</text>
</comment>
<protein>
    <recommendedName>
        <fullName evidence="5">CENP-V/GFA domain-containing protein</fullName>
    </recommendedName>
</protein>
<keyword evidence="3" id="KW-0862">Zinc</keyword>
<keyword evidence="7" id="KW-1185">Reference proteome</keyword>
<dbReference type="InterPro" id="IPR006913">
    <property type="entry name" value="CENP-V/GFA"/>
</dbReference>
<evidence type="ECO:0000259" key="5">
    <source>
        <dbReference type="PROSITE" id="PS51891"/>
    </source>
</evidence>
<dbReference type="EMBL" id="AP024444">
    <property type="protein sequence ID" value="BCS19643.1"/>
    <property type="molecule type" value="Genomic_DNA"/>
</dbReference>
<dbReference type="Gene3D" id="3.90.1590.10">
    <property type="entry name" value="glutathione-dependent formaldehyde- activating enzyme (gfa)"/>
    <property type="match status" value="1"/>
</dbReference>
<dbReference type="InterPro" id="IPR011057">
    <property type="entry name" value="Mss4-like_sf"/>
</dbReference>
<accession>A0A7R8AJM6</accession>
<dbReference type="PANTHER" id="PTHR33337:SF40">
    <property type="entry name" value="CENP-V_GFA DOMAIN-CONTAINING PROTEIN-RELATED"/>
    <property type="match status" value="1"/>
</dbReference>
<dbReference type="PROSITE" id="PS51891">
    <property type="entry name" value="CENP_V_GFA"/>
    <property type="match status" value="1"/>
</dbReference>
<proteinExistence type="inferred from homology"/>
<dbReference type="OrthoDB" id="406544at2759"/>
<dbReference type="GO" id="GO:0046872">
    <property type="term" value="F:metal ion binding"/>
    <property type="evidence" value="ECO:0007669"/>
    <property type="project" value="UniProtKB-KW"/>
</dbReference>